<feature type="compositionally biased region" description="Basic and acidic residues" evidence="10">
    <location>
        <begin position="341"/>
        <end position="350"/>
    </location>
</feature>
<comment type="function">
    <text evidence="8">Methylates the carboxyl group of the C-terminal leucine residue of protein phosphatase 2A catalytic subunits to form alpha-leucine ester residues.</text>
</comment>
<feature type="binding site" evidence="9">
    <location>
        <begin position="168"/>
        <end position="169"/>
    </location>
    <ligand>
        <name>S-adenosyl-L-methionine</name>
        <dbReference type="ChEBI" id="CHEBI:59789"/>
    </ligand>
</feature>
<name>A0A550CWB4_9AGAR</name>
<comment type="similarity">
    <text evidence="2 8">Belongs to the methyltransferase superfamily. LCMT family.</text>
</comment>
<protein>
    <recommendedName>
        <fullName evidence="4 8">Leucine carboxyl methyltransferase 1</fullName>
        <ecNumber evidence="3 8">2.1.1.233</ecNumber>
    </recommendedName>
</protein>
<dbReference type="PANTHER" id="PTHR13600">
    <property type="entry name" value="LEUCINE CARBOXYL METHYLTRANSFERASE"/>
    <property type="match status" value="1"/>
</dbReference>
<dbReference type="EC" id="2.1.1.233" evidence="3 8"/>
<dbReference type="GO" id="GO:0032259">
    <property type="term" value="P:methylation"/>
    <property type="evidence" value="ECO:0007669"/>
    <property type="project" value="UniProtKB-KW"/>
</dbReference>
<dbReference type="PIRSF" id="PIRSF016305">
    <property type="entry name" value="LCM_mtfrase"/>
    <property type="match status" value="1"/>
</dbReference>
<proteinExistence type="inferred from homology"/>
<reference evidence="11 12" key="1">
    <citation type="journal article" date="2019" name="New Phytol.">
        <title>Comparative genomics reveals unique wood-decay strategies and fruiting body development in the Schizophyllaceae.</title>
        <authorList>
            <person name="Almasi E."/>
            <person name="Sahu N."/>
            <person name="Krizsan K."/>
            <person name="Balint B."/>
            <person name="Kovacs G.M."/>
            <person name="Kiss B."/>
            <person name="Cseklye J."/>
            <person name="Drula E."/>
            <person name="Henrissat B."/>
            <person name="Nagy I."/>
            <person name="Chovatia M."/>
            <person name="Adam C."/>
            <person name="LaButti K."/>
            <person name="Lipzen A."/>
            <person name="Riley R."/>
            <person name="Grigoriev I.V."/>
            <person name="Nagy L.G."/>
        </authorList>
    </citation>
    <scope>NUCLEOTIDE SEQUENCE [LARGE SCALE GENOMIC DNA]</scope>
    <source>
        <strain evidence="11 12">NL-1724</strain>
    </source>
</reference>
<evidence type="ECO:0000313" key="12">
    <source>
        <dbReference type="Proteomes" id="UP000320762"/>
    </source>
</evidence>
<evidence type="ECO:0000256" key="9">
    <source>
        <dbReference type="PIRSR" id="PIRSR016305-1"/>
    </source>
</evidence>
<evidence type="ECO:0000256" key="4">
    <source>
        <dbReference type="ARBA" id="ARBA00017497"/>
    </source>
</evidence>
<dbReference type="EMBL" id="VDMD01000001">
    <property type="protein sequence ID" value="TRM69079.1"/>
    <property type="molecule type" value="Genomic_DNA"/>
</dbReference>
<dbReference type="Gene3D" id="3.40.50.150">
    <property type="entry name" value="Vaccinia Virus protein VP39"/>
    <property type="match status" value="1"/>
</dbReference>
<sequence>MFRTPTSPSSSSPHAPDGDAAIRSTDNDAALARLSAVQKHYLPDPYIRFFVPRAHLQPARPPLINVGTYVRSVAIDALVESFMGSADGSPVQIVSLGAGSDTRFWRIAAGEHAGRLAKYIEVDFPENTTKKAMAIKKNKDLAALVGEAKLVNGGMGLQSAMYHLLPADLRRPPAEALAALTSDIMSPSLPTLLLFECVLVYMTPAASSGLIQWFVDRFSAPDAAPLGGIVYEMFGLNDSFGTVMMSNLRVRNVTLPGAEPYPTVASLPARFAQHGFQHVGALTLKDIRQRYVEADELQRISQLEMLDEIEELELVLAHYAITWGVRTSGAPSPTWAGWSLKRQDQQEDED</sequence>
<dbReference type="InterPro" id="IPR007213">
    <property type="entry name" value="Ppm1/Ppm2/Tcmp"/>
</dbReference>
<keyword evidence="5 8" id="KW-0489">Methyltransferase</keyword>
<dbReference type="InterPro" id="IPR029063">
    <property type="entry name" value="SAM-dependent_MTases_sf"/>
</dbReference>
<feature type="region of interest" description="Disordered" evidence="10">
    <location>
        <begin position="1"/>
        <end position="22"/>
    </location>
</feature>
<evidence type="ECO:0000256" key="1">
    <source>
        <dbReference type="ARBA" id="ARBA00000724"/>
    </source>
</evidence>
<evidence type="ECO:0000256" key="2">
    <source>
        <dbReference type="ARBA" id="ARBA00010703"/>
    </source>
</evidence>
<feature type="binding site" evidence="9">
    <location>
        <position position="97"/>
    </location>
    <ligand>
        <name>S-adenosyl-L-methionine</name>
        <dbReference type="ChEBI" id="CHEBI:59789"/>
    </ligand>
</feature>
<organism evidence="11 12">
    <name type="scientific">Schizophyllum amplum</name>
    <dbReference type="NCBI Taxonomy" id="97359"/>
    <lineage>
        <taxon>Eukaryota</taxon>
        <taxon>Fungi</taxon>
        <taxon>Dikarya</taxon>
        <taxon>Basidiomycota</taxon>
        <taxon>Agaricomycotina</taxon>
        <taxon>Agaricomycetes</taxon>
        <taxon>Agaricomycetidae</taxon>
        <taxon>Agaricales</taxon>
        <taxon>Schizophyllaceae</taxon>
        <taxon>Schizophyllum</taxon>
    </lineage>
</organism>
<feature type="binding site" evidence="9">
    <location>
        <position position="71"/>
    </location>
    <ligand>
        <name>S-adenosyl-L-methionine</name>
        <dbReference type="ChEBI" id="CHEBI:59789"/>
    </ligand>
</feature>
<dbReference type="AlphaFoldDB" id="A0A550CWB4"/>
<gene>
    <name evidence="11" type="ORF">BD626DRAFT_472850</name>
</gene>
<evidence type="ECO:0000256" key="6">
    <source>
        <dbReference type="ARBA" id="ARBA00022679"/>
    </source>
</evidence>
<dbReference type="InterPro" id="IPR016651">
    <property type="entry name" value="LCMT1"/>
</dbReference>
<evidence type="ECO:0000256" key="8">
    <source>
        <dbReference type="PIRNR" id="PIRNR016305"/>
    </source>
</evidence>
<dbReference type="Proteomes" id="UP000320762">
    <property type="component" value="Unassembled WGS sequence"/>
</dbReference>
<evidence type="ECO:0000256" key="3">
    <source>
        <dbReference type="ARBA" id="ARBA00012834"/>
    </source>
</evidence>
<dbReference type="Pfam" id="PF04072">
    <property type="entry name" value="LCM"/>
    <property type="match status" value="1"/>
</dbReference>
<evidence type="ECO:0000313" key="11">
    <source>
        <dbReference type="EMBL" id="TRM69079.1"/>
    </source>
</evidence>
<comment type="caution">
    <text evidence="11">The sequence shown here is derived from an EMBL/GenBank/DDBJ whole genome shotgun (WGS) entry which is preliminary data.</text>
</comment>
<accession>A0A550CWB4</accession>
<feature type="compositionally biased region" description="Low complexity" evidence="10">
    <location>
        <begin position="1"/>
        <end position="13"/>
    </location>
</feature>
<dbReference type="OrthoDB" id="203237at2759"/>
<evidence type="ECO:0000256" key="5">
    <source>
        <dbReference type="ARBA" id="ARBA00022603"/>
    </source>
</evidence>
<keyword evidence="7 8" id="KW-0949">S-adenosyl-L-methionine</keyword>
<dbReference type="GO" id="GO:0018423">
    <property type="term" value="F:protein C-terminal leucine carboxyl O-methyltransferase activity"/>
    <property type="evidence" value="ECO:0007669"/>
    <property type="project" value="UniProtKB-EC"/>
</dbReference>
<dbReference type="SUPFAM" id="SSF53335">
    <property type="entry name" value="S-adenosyl-L-methionine-dependent methyltransferases"/>
    <property type="match status" value="1"/>
</dbReference>
<comment type="catalytic activity">
    <reaction evidence="1 8">
        <text>[phosphatase 2A protein]-C-terminal L-leucine + S-adenosyl-L-methionine = [phosphatase 2A protein]-C-terminal L-leucine methyl ester + S-adenosyl-L-homocysteine</text>
        <dbReference type="Rhea" id="RHEA:48544"/>
        <dbReference type="Rhea" id="RHEA-COMP:12134"/>
        <dbReference type="Rhea" id="RHEA-COMP:12135"/>
        <dbReference type="ChEBI" id="CHEBI:57856"/>
        <dbReference type="ChEBI" id="CHEBI:59789"/>
        <dbReference type="ChEBI" id="CHEBI:90516"/>
        <dbReference type="ChEBI" id="CHEBI:90517"/>
        <dbReference type="EC" id="2.1.1.233"/>
    </reaction>
</comment>
<dbReference type="STRING" id="97359.A0A550CWB4"/>
<keyword evidence="12" id="KW-1185">Reference proteome</keyword>
<evidence type="ECO:0000256" key="7">
    <source>
        <dbReference type="ARBA" id="ARBA00022691"/>
    </source>
</evidence>
<dbReference type="PANTHER" id="PTHR13600:SF21">
    <property type="entry name" value="LEUCINE CARBOXYL METHYLTRANSFERASE 1"/>
    <property type="match status" value="1"/>
</dbReference>
<feature type="binding site" evidence="9">
    <location>
        <position position="196"/>
    </location>
    <ligand>
        <name>S-adenosyl-L-methionine</name>
        <dbReference type="ChEBI" id="CHEBI:59789"/>
    </ligand>
</feature>
<evidence type="ECO:0000256" key="10">
    <source>
        <dbReference type="SAM" id="MobiDB-lite"/>
    </source>
</evidence>
<keyword evidence="6 8" id="KW-0808">Transferase</keyword>
<feature type="region of interest" description="Disordered" evidence="10">
    <location>
        <begin position="330"/>
        <end position="350"/>
    </location>
</feature>